<protein>
    <recommendedName>
        <fullName evidence="1">CHAT domain-containing protein</fullName>
    </recommendedName>
</protein>
<dbReference type="InterPro" id="IPR024983">
    <property type="entry name" value="CHAT_dom"/>
</dbReference>
<dbReference type="KEGG" id="lem:LEN_2339"/>
<evidence type="ECO:0000259" key="1">
    <source>
        <dbReference type="Pfam" id="PF12770"/>
    </source>
</evidence>
<dbReference type="AlphaFoldDB" id="A0AAU9AVI3"/>
<dbReference type="RefSeq" id="WP_096377967.1">
    <property type="nucleotide sequence ID" value="NZ_AP014940.1"/>
</dbReference>
<gene>
    <name evidence="2" type="ORF">LEN_2339</name>
</gene>
<dbReference type="EMBL" id="AP014940">
    <property type="protein sequence ID" value="BAV97826.1"/>
    <property type="molecule type" value="Genomic_DNA"/>
</dbReference>
<accession>A0AAU9AVI3</accession>
<reference evidence="2 3" key="1">
    <citation type="journal article" date="2017" name="DNA Res.">
        <title>Complete genome sequence and expression profile of the commercial lytic enzyme producer Lysobacter enzymogenes M497-1.</title>
        <authorList>
            <person name="Takami H."/>
            <person name="Toyoda A."/>
            <person name="Uchiyama I."/>
            <person name="Itoh T."/>
            <person name="Takaki Y."/>
            <person name="Arai W."/>
            <person name="Nishi S."/>
            <person name="Kawai M."/>
            <person name="Shinya K."/>
            <person name="Ikeda H."/>
        </authorList>
    </citation>
    <scope>NUCLEOTIDE SEQUENCE [LARGE SCALE GENOMIC DNA]</scope>
    <source>
        <strain evidence="2 3">M497-1</strain>
    </source>
</reference>
<evidence type="ECO:0000313" key="2">
    <source>
        <dbReference type="EMBL" id="BAV97826.1"/>
    </source>
</evidence>
<name>A0AAU9AVI3_LYSEN</name>
<feature type="domain" description="CHAT" evidence="1">
    <location>
        <begin position="522"/>
        <end position="605"/>
    </location>
</feature>
<sequence length="720" mass="79374">MTIANHRFTHIEYSLKIPATAGAAPPLTWHGRFDASIVAVSNLLARIATLQTSVAEIYCDQETSFLYRLGGLIDGYRIRFVDRFEDAYVSESFFKVVFSDETPDSNELPPGVIAVFSGAADLCPPGHIHHESLTPERLKRAVLDAIASSDVGVRRTMDALKDTAGFEPEWRPLDFDHTVSPGYYTRALLDVLASLRIRARTGGGADRYDMDELVDLVDVFVRIRQACSPPPRERFPSPAALLYLTDASASRDFAADPSRYTEAALRNRGIAEPRAMATAISYAEQGRTGGDTANAYIGEIERERDLLDRLIALAAASDVAPVVRVPLSNRDVSGEIKRLGEVDRGDGRKTQTLSQRLSEKLAPHLDPWLEYLDSVPSAPLKFVSNLPLEWGFSQGLPLMVRHEVSRIPVGPGYATVPLLLHNDKIHLKPSDLQTILFVSSFADDDPIRDHLKNALAVIQDSSADEERVAQMKAKGLIPKNFQLPARSSGLDVRIDWKNVANTAELIETVNAHAHAITVFDLHGSHDADGGRIHLKDEAVSVFDIHRDLRISPIVLLSACDTSPVDRGHDSVAEAFFLAGARTVLSSALPILSIQASTFLARLVLRIQHCLPADLSHGPVRWSRFVSGMIRRSYFLDLISLLRETYKFDQATKNDLTFQTGMLIDPLHPDWVQGTKAVIADGVGIGIDELDEFVARNAQFLECMKYLQLGRPESIIIGADT</sequence>
<dbReference type="GeneID" id="83064200"/>
<evidence type="ECO:0000313" key="3">
    <source>
        <dbReference type="Proteomes" id="UP000218824"/>
    </source>
</evidence>
<proteinExistence type="predicted"/>
<organism evidence="2 3">
    <name type="scientific">Lysobacter enzymogenes</name>
    <dbReference type="NCBI Taxonomy" id="69"/>
    <lineage>
        <taxon>Bacteria</taxon>
        <taxon>Pseudomonadati</taxon>
        <taxon>Pseudomonadota</taxon>
        <taxon>Gammaproteobacteria</taxon>
        <taxon>Lysobacterales</taxon>
        <taxon>Lysobacteraceae</taxon>
        <taxon>Lysobacter</taxon>
    </lineage>
</organism>
<dbReference type="Proteomes" id="UP000218824">
    <property type="component" value="Chromosome"/>
</dbReference>
<dbReference type="Pfam" id="PF12770">
    <property type="entry name" value="CHAT"/>
    <property type="match status" value="1"/>
</dbReference>